<keyword evidence="4" id="KW-1185">Reference proteome</keyword>
<sequence>MTTFRLQFVNAKGFLIDIKLQLRRFSHRLIHVAITSLSIVAIAVTRQGSGGRASAIGGTGGLSLTVIKVFIAEEKLGPYVCWGRAGVKSETETQLYPVHSNNREGEQIIASRKPLFYTSVTRESRRRFITAAKYTVPRAAHVLFAQALNPQELGAGVSLSIEVPHCDGDATHTQDCFRLGALYVAWIWVNRSAEEVAEKRVRARPMSRQHSTASTLPVMDLGQWKRGRGGRKARPMLGSFGELVPFKSGRENPAIASWTHAHESGPGEYIQTIPKAFLFHIRLPPPLPLPPLPYVPRDVQNDPIASPVGDELAITKEELAEANRRMEALLIENNMFRRSLAEGTSHRHPDPALPSTVAILALAATACSHDIPLTTYSFTAPLASTPEASIPACSGSERAPKRKRDVEEEEEREEDGQEEKEELRGPDGMNTRSEFITNSTVLTRISGVRGCLGEQDLAYSCPITCVPQLRSMNLNIPIDPEDPVKKLFSKRDGSCKAQACGRIDNDVDQHDDTHSLTPGQERGHIEREVGEK</sequence>
<organism evidence="3 4">
    <name type="scientific">Blyttiomyces helicus</name>
    <dbReference type="NCBI Taxonomy" id="388810"/>
    <lineage>
        <taxon>Eukaryota</taxon>
        <taxon>Fungi</taxon>
        <taxon>Fungi incertae sedis</taxon>
        <taxon>Chytridiomycota</taxon>
        <taxon>Chytridiomycota incertae sedis</taxon>
        <taxon>Chytridiomycetes</taxon>
        <taxon>Chytridiomycetes incertae sedis</taxon>
        <taxon>Blyttiomyces</taxon>
    </lineage>
</organism>
<evidence type="ECO:0000256" key="2">
    <source>
        <dbReference type="SAM" id="MobiDB-lite"/>
    </source>
</evidence>
<feature type="compositionally biased region" description="Basic and acidic residues" evidence="2">
    <location>
        <begin position="504"/>
        <end position="514"/>
    </location>
</feature>
<accession>A0A4P9WS80</accession>
<feature type="region of interest" description="Disordered" evidence="2">
    <location>
        <begin position="387"/>
        <end position="435"/>
    </location>
</feature>
<reference evidence="4" key="1">
    <citation type="journal article" date="2018" name="Nat. Microbiol.">
        <title>Leveraging single-cell genomics to expand the fungal tree of life.</title>
        <authorList>
            <person name="Ahrendt S.R."/>
            <person name="Quandt C.A."/>
            <person name="Ciobanu D."/>
            <person name="Clum A."/>
            <person name="Salamov A."/>
            <person name="Andreopoulos B."/>
            <person name="Cheng J.F."/>
            <person name="Woyke T."/>
            <person name="Pelin A."/>
            <person name="Henrissat B."/>
            <person name="Reynolds N.K."/>
            <person name="Benny G.L."/>
            <person name="Smith M.E."/>
            <person name="James T.Y."/>
            <person name="Grigoriev I.V."/>
        </authorList>
    </citation>
    <scope>NUCLEOTIDE SEQUENCE [LARGE SCALE GENOMIC DNA]</scope>
</reference>
<proteinExistence type="predicted"/>
<protein>
    <submittedName>
        <fullName evidence="3">Uncharacterized protein</fullName>
    </submittedName>
</protein>
<gene>
    <name evidence="3" type="ORF">BDK51DRAFT_39937</name>
</gene>
<feature type="coiled-coil region" evidence="1">
    <location>
        <begin position="312"/>
        <end position="339"/>
    </location>
</feature>
<feature type="region of interest" description="Disordered" evidence="2">
    <location>
        <begin position="504"/>
        <end position="532"/>
    </location>
</feature>
<feature type="compositionally biased region" description="Acidic residues" evidence="2">
    <location>
        <begin position="407"/>
        <end position="420"/>
    </location>
</feature>
<dbReference type="EMBL" id="KZ994098">
    <property type="protein sequence ID" value="RKO93846.1"/>
    <property type="molecule type" value="Genomic_DNA"/>
</dbReference>
<name>A0A4P9WS80_9FUNG</name>
<feature type="compositionally biased region" description="Basic and acidic residues" evidence="2">
    <location>
        <begin position="521"/>
        <end position="532"/>
    </location>
</feature>
<keyword evidence="1" id="KW-0175">Coiled coil</keyword>
<evidence type="ECO:0000256" key="1">
    <source>
        <dbReference type="SAM" id="Coils"/>
    </source>
</evidence>
<dbReference type="Proteomes" id="UP000269721">
    <property type="component" value="Unassembled WGS sequence"/>
</dbReference>
<dbReference type="AlphaFoldDB" id="A0A4P9WS80"/>
<evidence type="ECO:0000313" key="4">
    <source>
        <dbReference type="Proteomes" id="UP000269721"/>
    </source>
</evidence>
<evidence type="ECO:0000313" key="3">
    <source>
        <dbReference type="EMBL" id="RKO93846.1"/>
    </source>
</evidence>